<feature type="compositionally biased region" description="Low complexity" evidence="1">
    <location>
        <begin position="86"/>
        <end position="96"/>
    </location>
</feature>
<proteinExistence type="predicted"/>
<feature type="compositionally biased region" description="Basic residues" evidence="1">
    <location>
        <begin position="9"/>
        <end position="19"/>
    </location>
</feature>
<organism evidence="2 3">
    <name type="scientific">Streptomyces thermospinosisporus</name>
    <dbReference type="NCBI Taxonomy" id="161482"/>
    <lineage>
        <taxon>Bacteria</taxon>
        <taxon>Bacillati</taxon>
        <taxon>Actinomycetota</taxon>
        <taxon>Actinomycetes</taxon>
        <taxon>Kitasatosporales</taxon>
        <taxon>Streptomycetaceae</taxon>
        <taxon>Streptomyces</taxon>
    </lineage>
</organism>
<dbReference type="Proteomes" id="UP001500973">
    <property type="component" value="Unassembled WGS sequence"/>
</dbReference>
<keyword evidence="3" id="KW-1185">Reference proteome</keyword>
<comment type="caution">
    <text evidence="2">The sequence shown here is derived from an EMBL/GenBank/DDBJ whole genome shotgun (WGS) entry which is preliminary data.</text>
</comment>
<name>A0ABN1Z382_9ACTN</name>
<protein>
    <submittedName>
        <fullName evidence="2">Uncharacterized protein</fullName>
    </submittedName>
</protein>
<feature type="compositionally biased region" description="Basic and acidic residues" evidence="1">
    <location>
        <begin position="115"/>
        <end position="128"/>
    </location>
</feature>
<sequence length="139" mass="15480">MDTDPTERRRLRPNPLPHRHTPDRPAADNSRTVTTEHVADHGQPNDPYRQCPGTRPAAPLARCHLHDGGRAFTLSRLHGRRRGPRRAGPQGCPAPRVALRALDYQPDAPQLPDVARSRLSREEGRGAYEGRAAQSHCRS</sequence>
<accession>A0ABN1Z382</accession>
<reference evidence="2 3" key="1">
    <citation type="journal article" date="2019" name="Int. J. Syst. Evol. Microbiol.">
        <title>The Global Catalogue of Microorganisms (GCM) 10K type strain sequencing project: providing services to taxonomists for standard genome sequencing and annotation.</title>
        <authorList>
            <consortium name="The Broad Institute Genomics Platform"/>
            <consortium name="The Broad Institute Genome Sequencing Center for Infectious Disease"/>
            <person name="Wu L."/>
            <person name="Ma J."/>
        </authorList>
    </citation>
    <scope>NUCLEOTIDE SEQUENCE [LARGE SCALE GENOMIC DNA]</scope>
    <source>
        <strain evidence="2 3">JCM 11756</strain>
    </source>
</reference>
<dbReference type="EMBL" id="BAAAIZ010000069">
    <property type="protein sequence ID" value="GAA1429273.1"/>
    <property type="molecule type" value="Genomic_DNA"/>
</dbReference>
<evidence type="ECO:0000313" key="2">
    <source>
        <dbReference type="EMBL" id="GAA1429273.1"/>
    </source>
</evidence>
<feature type="region of interest" description="Disordered" evidence="1">
    <location>
        <begin position="1"/>
        <end position="55"/>
    </location>
</feature>
<gene>
    <name evidence="2" type="ORF">GCM10009601_44150</name>
</gene>
<feature type="region of interest" description="Disordered" evidence="1">
    <location>
        <begin position="74"/>
        <end position="139"/>
    </location>
</feature>
<evidence type="ECO:0000256" key="1">
    <source>
        <dbReference type="SAM" id="MobiDB-lite"/>
    </source>
</evidence>
<evidence type="ECO:0000313" key="3">
    <source>
        <dbReference type="Proteomes" id="UP001500973"/>
    </source>
</evidence>